<dbReference type="PANTHER" id="PTHR10937:SF8">
    <property type="entry name" value="AMINOTRANSFERASE-RELATED"/>
    <property type="match status" value="1"/>
</dbReference>
<dbReference type="SUPFAM" id="SSF53697">
    <property type="entry name" value="SIS domain"/>
    <property type="match status" value="1"/>
</dbReference>
<dbReference type="PANTHER" id="PTHR10937">
    <property type="entry name" value="GLUCOSAMINE--FRUCTOSE-6-PHOSPHATE AMINOTRANSFERASE, ISOMERIZING"/>
    <property type="match status" value="1"/>
</dbReference>
<sequence length="342" mass="35823">MNEKTYMRREIEEIPQAVERLLSGSRESFIAAGAALREKDPSMVATIARGSSDHASAFLKYAIELTAGLPVASIGPSVMSIYGKELKLQRAAAIAISQSGKSPDIVAMAKSAHESGALTIAVTNTAGSPLTVASDFTIDLFSGTEKSVAATKTFVSSVIAGLGVLGHWVDDKALLASIDSLPEVFAKAIECDWSAFAEALGGHQSLYVLGRGPSLAIASEAALKFKETCGIHAEAYSSAEVMHGPVRIVEEGYAILALAARDAAEKSTAEMAHKLAGQGALSYLTSDIPGAATRLPFAATGHPITDALSLIVSFYGFVEALSRRRGFNPDVPPNLKKVTETI</sequence>
<dbReference type="EMBL" id="CP041690">
    <property type="protein sequence ID" value="QEE20334.1"/>
    <property type="molecule type" value="Genomic_DNA"/>
</dbReference>
<proteinExistence type="predicted"/>
<dbReference type="InterPro" id="IPR035490">
    <property type="entry name" value="GlmS/FrlB_SIS"/>
</dbReference>
<dbReference type="InterPro" id="IPR046348">
    <property type="entry name" value="SIS_dom_sf"/>
</dbReference>
<dbReference type="Gene3D" id="3.40.50.10490">
    <property type="entry name" value="Glucose-6-phosphate isomerase like protein, domain 1"/>
    <property type="match status" value="2"/>
</dbReference>
<keyword evidence="2" id="KW-0677">Repeat</keyword>
<reference evidence="3 4" key="1">
    <citation type="journal article" date="2015" name="Int. J. Syst. Evol. Microbiol.">
        <title>Youhaiella tibetensis gen. nov., sp. nov., isolated from subsurface sediment.</title>
        <authorList>
            <person name="Wang Y.X."/>
            <person name="Huang F.Q."/>
            <person name="Nogi Y."/>
            <person name="Pang S.J."/>
            <person name="Wang P.K."/>
            <person name="Lv J."/>
        </authorList>
    </citation>
    <scope>NUCLEOTIDE SEQUENCE [LARGE SCALE GENOMIC DNA]</scope>
    <source>
        <strain evidence="4">fig4</strain>
    </source>
</reference>
<dbReference type="RefSeq" id="WP_147655831.1">
    <property type="nucleotide sequence ID" value="NZ_BMFM01000001.1"/>
</dbReference>
<name>A0A5B9DNB1_9HYPH</name>
<dbReference type="PROSITE" id="PS51464">
    <property type="entry name" value="SIS"/>
    <property type="match status" value="2"/>
</dbReference>
<dbReference type="Pfam" id="PF01380">
    <property type="entry name" value="SIS"/>
    <property type="match status" value="2"/>
</dbReference>
<evidence type="ECO:0000313" key="3">
    <source>
        <dbReference type="EMBL" id="QEE20334.1"/>
    </source>
</evidence>
<protein>
    <submittedName>
        <fullName evidence="3">SIS domain-containing protein</fullName>
    </submittedName>
</protein>
<dbReference type="AlphaFoldDB" id="A0A5B9DNB1"/>
<dbReference type="CDD" id="cd05008">
    <property type="entry name" value="SIS_GlmS_GlmD_1"/>
    <property type="match status" value="1"/>
</dbReference>
<dbReference type="GO" id="GO:0097367">
    <property type="term" value="F:carbohydrate derivative binding"/>
    <property type="evidence" value="ECO:0007669"/>
    <property type="project" value="InterPro"/>
</dbReference>
<keyword evidence="4" id="KW-1185">Reference proteome</keyword>
<dbReference type="GO" id="GO:0008483">
    <property type="term" value="F:transaminase activity"/>
    <property type="evidence" value="ECO:0007669"/>
    <property type="project" value="UniProtKB-KW"/>
</dbReference>
<evidence type="ECO:0000256" key="1">
    <source>
        <dbReference type="ARBA" id="ARBA00022576"/>
    </source>
</evidence>
<dbReference type="OrthoDB" id="9761808at2"/>
<evidence type="ECO:0000256" key="2">
    <source>
        <dbReference type="ARBA" id="ARBA00022737"/>
    </source>
</evidence>
<dbReference type="InterPro" id="IPR001347">
    <property type="entry name" value="SIS_dom"/>
</dbReference>
<gene>
    <name evidence="3" type="ORF">FNA67_09175</name>
</gene>
<dbReference type="CDD" id="cd05009">
    <property type="entry name" value="SIS_GlmS_GlmD_2"/>
    <property type="match status" value="1"/>
</dbReference>
<dbReference type="Proteomes" id="UP000321062">
    <property type="component" value="Chromosome"/>
</dbReference>
<dbReference type="GO" id="GO:1901135">
    <property type="term" value="P:carbohydrate derivative metabolic process"/>
    <property type="evidence" value="ECO:0007669"/>
    <property type="project" value="InterPro"/>
</dbReference>
<accession>A0A5B9DNB1</accession>
<dbReference type="KEGG" id="yti:FNA67_09175"/>
<keyword evidence="1" id="KW-0032">Aminotransferase</keyword>
<dbReference type="InterPro" id="IPR035466">
    <property type="entry name" value="GlmS/AgaS_SIS"/>
</dbReference>
<organism evidence="3 4">
    <name type="scientific">Paradevosia tibetensis</name>
    <dbReference type="NCBI Taxonomy" id="1447062"/>
    <lineage>
        <taxon>Bacteria</taxon>
        <taxon>Pseudomonadati</taxon>
        <taxon>Pseudomonadota</taxon>
        <taxon>Alphaproteobacteria</taxon>
        <taxon>Hyphomicrobiales</taxon>
        <taxon>Devosiaceae</taxon>
        <taxon>Paradevosia</taxon>
    </lineage>
</organism>
<evidence type="ECO:0000313" key="4">
    <source>
        <dbReference type="Proteomes" id="UP000321062"/>
    </source>
</evidence>
<keyword evidence="1" id="KW-0808">Transferase</keyword>